<keyword evidence="4 10" id="KW-0812">Transmembrane</keyword>
<feature type="transmembrane region" description="Helical" evidence="10">
    <location>
        <begin position="294"/>
        <end position="317"/>
    </location>
</feature>
<feature type="region of interest" description="Disordered" evidence="9">
    <location>
        <begin position="150"/>
        <end position="172"/>
    </location>
</feature>
<dbReference type="GeneID" id="112283520"/>
<evidence type="ECO:0000256" key="6">
    <source>
        <dbReference type="ARBA" id="ARBA00023136"/>
    </source>
</evidence>
<dbReference type="EnsemblPlants" id="Pp3c6_15270V3.1">
    <property type="protein sequence ID" value="Pp3c6_15270V3.1"/>
    <property type="gene ID" value="Pp3c6_15270"/>
</dbReference>
<evidence type="ECO:0000256" key="3">
    <source>
        <dbReference type="ARBA" id="ARBA00022475"/>
    </source>
</evidence>
<evidence type="ECO:0000313" key="12">
    <source>
        <dbReference type="EnsemblPlants" id="Pp3c6_15270V3.1"/>
    </source>
</evidence>
<keyword evidence="6 10" id="KW-0472">Membrane</keyword>
<evidence type="ECO:0000256" key="4">
    <source>
        <dbReference type="ARBA" id="ARBA00022692"/>
    </source>
</evidence>
<reference evidence="11 13" key="1">
    <citation type="journal article" date="2008" name="Science">
        <title>The Physcomitrella genome reveals evolutionary insights into the conquest of land by plants.</title>
        <authorList>
            <person name="Rensing S."/>
            <person name="Lang D."/>
            <person name="Zimmer A."/>
            <person name="Terry A."/>
            <person name="Salamov A."/>
            <person name="Shapiro H."/>
            <person name="Nishiyama T."/>
            <person name="Perroud P.-F."/>
            <person name="Lindquist E."/>
            <person name="Kamisugi Y."/>
            <person name="Tanahashi T."/>
            <person name="Sakakibara K."/>
            <person name="Fujita T."/>
            <person name="Oishi K."/>
            <person name="Shin-I T."/>
            <person name="Kuroki Y."/>
            <person name="Toyoda A."/>
            <person name="Suzuki Y."/>
            <person name="Hashimoto A."/>
            <person name="Yamaguchi K."/>
            <person name="Sugano A."/>
            <person name="Kohara Y."/>
            <person name="Fujiyama A."/>
            <person name="Anterola A."/>
            <person name="Aoki S."/>
            <person name="Ashton N."/>
            <person name="Barbazuk W.B."/>
            <person name="Barker E."/>
            <person name="Bennetzen J."/>
            <person name="Bezanilla M."/>
            <person name="Blankenship R."/>
            <person name="Cho S.H."/>
            <person name="Dutcher S."/>
            <person name="Estelle M."/>
            <person name="Fawcett J.A."/>
            <person name="Gundlach H."/>
            <person name="Hanada K."/>
            <person name="Heyl A."/>
            <person name="Hicks K.A."/>
            <person name="Hugh J."/>
            <person name="Lohr M."/>
            <person name="Mayer K."/>
            <person name="Melkozernov A."/>
            <person name="Murata T."/>
            <person name="Nelson D."/>
            <person name="Pils B."/>
            <person name="Prigge M."/>
            <person name="Reiss B."/>
            <person name="Renner T."/>
            <person name="Rombauts S."/>
            <person name="Rushton P."/>
            <person name="Sanderfoot A."/>
            <person name="Schween G."/>
            <person name="Shiu S.-H."/>
            <person name="Stueber K."/>
            <person name="Theodoulou F.L."/>
            <person name="Tu H."/>
            <person name="Van de Peer Y."/>
            <person name="Verrier P.J."/>
            <person name="Waters E."/>
            <person name="Wood A."/>
            <person name="Yang L."/>
            <person name="Cove D."/>
            <person name="Cuming A."/>
            <person name="Hasebe M."/>
            <person name="Lucas S."/>
            <person name="Mishler D.B."/>
            <person name="Reski R."/>
            <person name="Grigoriev I."/>
            <person name="Quatrano R.S."/>
            <person name="Boore J.L."/>
        </authorList>
    </citation>
    <scope>NUCLEOTIDE SEQUENCE [LARGE SCALE GENOMIC DNA]</scope>
    <source>
        <strain evidence="12 13">cv. Gransden 2004</strain>
    </source>
</reference>
<dbReference type="Proteomes" id="UP000006727">
    <property type="component" value="Chromosome 6"/>
</dbReference>
<name>A0A2K1KFN8_PHYPA</name>
<feature type="transmembrane region" description="Helical" evidence="10">
    <location>
        <begin position="456"/>
        <end position="476"/>
    </location>
</feature>
<evidence type="ECO:0000256" key="10">
    <source>
        <dbReference type="SAM" id="Phobius"/>
    </source>
</evidence>
<dbReference type="Gramene" id="Pp3c6_15270V3.2">
    <property type="protein sequence ID" value="Pp3c6_15270V3.2"/>
    <property type="gene ID" value="Pp3c6_15270"/>
</dbReference>
<dbReference type="GO" id="GO:1903425">
    <property type="term" value="F:fluoride transmembrane transporter activity"/>
    <property type="evidence" value="ECO:0000318"/>
    <property type="project" value="GO_Central"/>
</dbReference>
<feature type="transmembrane region" description="Helical" evidence="10">
    <location>
        <begin position="488"/>
        <end position="508"/>
    </location>
</feature>
<dbReference type="Gramene" id="Pp3c6_15270V3.1">
    <property type="protein sequence ID" value="Pp3c6_15270V3.1"/>
    <property type="gene ID" value="Pp3c6_15270"/>
</dbReference>
<reference evidence="12" key="3">
    <citation type="submission" date="2020-12" db="UniProtKB">
        <authorList>
            <consortium name="EnsemblPlants"/>
        </authorList>
    </citation>
    <scope>IDENTIFICATION</scope>
</reference>
<dbReference type="EMBL" id="ABEU02000006">
    <property type="protein sequence ID" value="PNR52597.1"/>
    <property type="molecule type" value="Genomic_DNA"/>
</dbReference>
<dbReference type="STRING" id="3218.A0A2K1KFN8"/>
<keyword evidence="5 10" id="KW-1133">Transmembrane helix</keyword>
<dbReference type="InterPro" id="IPR003691">
    <property type="entry name" value="FluC"/>
</dbReference>
<dbReference type="KEGG" id="ppp:112283520"/>
<dbReference type="RefSeq" id="XP_024378054.1">
    <property type="nucleotide sequence ID" value="XM_024522286.2"/>
</dbReference>
<feature type="compositionally biased region" description="Basic and acidic residues" evidence="9">
    <location>
        <begin position="101"/>
        <end position="110"/>
    </location>
</feature>
<dbReference type="AlphaFoldDB" id="A0A2K1KFN8"/>
<evidence type="ECO:0000256" key="7">
    <source>
        <dbReference type="ARBA" id="ARBA00035120"/>
    </source>
</evidence>
<feature type="region of interest" description="Disordered" evidence="9">
    <location>
        <begin position="1"/>
        <end position="39"/>
    </location>
</feature>
<accession>A0A2K1KFN8</accession>
<dbReference type="OrthoDB" id="409792at2759"/>
<sequence length="517" mass="56596">MAGLPKGGNGTESPDRTSQFPLQRWQASSAPSGQSSALHHSVQVLPQSIPPSVAAQCSPSSHIDSVALLSALALEQHVDAATLNQDLVAVQEKTRVDLERIKVGGGDRDSSASSASVTEQNEQHDDLSTLSMRDDISALSIRDDISALSVQDDHSSRRSNVSSRQNPSMSVGQDLSAVRVELARSERLSPTLEYISALAHLTTFGILGVCIRYGLRILFSDYLHITSDSTPLLFDMPSNMVGCFFMGWVGVVLKRDIAAFSELLAIGLSTGLMGSITTYASWNQAMIVLITNGFWLRSIVSLIVGMELFQMSLMLGIDSAKLLRSVLTYIRRERIRRGWQKQWDSSPDNLRRRKIGMLIFLVTSTILWAGSLGLTVTDVNSAVRRRLWLSCLVGPPGVWARWCLARLNGQGIGRNQRLKWLPIGTFLTNLVASVLQAVLSVVILSNPEDASLLCRGLQIGLLGCMSTVSTFVTEIFSLRQSPKRWRAYAYLCLSLISTYCMGVIAYTVPVLTHPFAP</sequence>
<comment type="catalytic activity">
    <reaction evidence="8">
        <text>fluoride(in) = fluoride(out)</text>
        <dbReference type="Rhea" id="RHEA:76159"/>
        <dbReference type="ChEBI" id="CHEBI:17051"/>
    </reaction>
    <physiologicalReaction direction="left-to-right" evidence="8">
        <dbReference type="Rhea" id="RHEA:76160"/>
    </physiologicalReaction>
</comment>
<feature type="compositionally biased region" description="Low complexity" evidence="9">
    <location>
        <begin position="26"/>
        <end position="37"/>
    </location>
</feature>
<feature type="transmembrane region" description="Helical" evidence="10">
    <location>
        <begin position="420"/>
        <end position="444"/>
    </location>
</feature>
<dbReference type="PANTHER" id="PTHR28259">
    <property type="entry name" value="FLUORIDE EXPORT PROTEIN 1-RELATED"/>
    <property type="match status" value="1"/>
</dbReference>
<keyword evidence="13" id="KW-1185">Reference proteome</keyword>
<reference evidence="11 13" key="2">
    <citation type="journal article" date="2018" name="Plant J.">
        <title>The Physcomitrella patens chromosome-scale assembly reveals moss genome structure and evolution.</title>
        <authorList>
            <person name="Lang D."/>
            <person name="Ullrich K.K."/>
            <person name="Murat F."/>
            <person name="Fuchs J."/>
            <person name="Jenkins J."/>
            <person name="Haas F.B."/>
            <person name="Piednoel M."/>
            <person name="Gundlach H."/>
            <person name="Van Bel M."/>
            <person name="Meyberg R."/>
            <person name="Vives C."/>
            <person name="Morata J."/>
            <person name="Symeonidi A."/>
            <person name="Hiss M."/>
            <person name="Muchero W."/>
            <person name="Kamisugi Y."/>
            <person name="Saleh O."/>
            <person name="Blanc G."/>
            <person name="Decker E.L."/>
            <person name="van Gessel N."/>
            <person name="Grimwood J."/>
            <person name="Hayes R.D."/>
            <person name="Graham S.W."/>
            <person name="Gunter L.E."/>
            <person name="McDaniel S.F."/>
            <person name="Hoernstein S.N.W."/>
            <person name="Larsson A."/>
            <person name="Li F.W."/>
            <person name="Perroud P.F."/>
            <person name="Phillips J."/>
            <person name="Ranjan P."/>
            <person name="Rokshar D.S."/>
            <person name="Rothfels C.J."/>
            <person name="Schneider L."/>
            <person name="Shu S."/>
            <person name="Stevenson D.W."/>
            <person name="Thummler F."/>
            <person name="Tillich M."/>
            <person name="Villarreal Aguilar J.C."/>
            <person name="Widiez T."/>
            <person name="Wong G.K."/>
            <person name="Wymore A."/>
            <person name="Zhang Y."/>
            <person name="Zimmer A.D."/>
            <person name="Quatrano R.S."/>
            <person name="Mayer K.F.X."/>
            <person name="Goodstein D."/>
            <person name="Casacuberta J.M."/>
            <person name="Vandepoele K."/>
            <person name="Reski R."/>
            <person name="Cuming A.C."/>
            <person name="Tuskan G.A."/>
            <person name="Maumus F."/>
            <person name="Salse J."/>
            <person name="Schmutz J."/>
            <person name="Rensing S.A."/>
        </authorList>
    </citation>
    <scope>NUCLEOTIDE SEQUENCE [LARGE SCALE GENOMIC DNA]</scope>
    <source>
        <strain evidence="12 13">cv. Gransden 2004</strain>
    </source>
</reference>
<comment type="similarity">
    <text evidence="7">Belongs to the fluoride channel Fluc/FEX (TC 1.A.43) family.</text>
</comment>
<protein>
    <submittedName>
        <fullName evidence="11 12">Uncharacterized protein</fullName>
    </submittedName>
</protein>
<feature type="transmembrane region" description="Helical" evidence="10">
    <location>
        <begin position="355"/>
        <end position="375"/>
    </location>
</feature>
<evidence type="ECO:0000256" key="9">
    <source>
        <dbReference type="SAM" id="MobiDB-lite"/>
    </source>
</evidence>
<feature type="compositionally biased region" description="Gly residues" evidence="9">
    <location>
        <begin position="1"/>
        <end position="10"/>
    </location>
</feature>
<dbReference type="EnsemblPlants" id="Pp3c6_15270V3.2">
    <property type="protein sequence ID" value="Pp3c6_15270V3.2"/>
    <property type="gene ID" value="Pp3c6_15270"/>
</dbReference>
<feature type="transmembrane region" description="Helical" evidence="10">
    <location>
        <begin position="194"/>
        <end position="214"/>
    </location>
</feature>
<feature type="transmembrane region" description="Helical" evidence="10">
    <location>
        <begin position="234"/>
        <end position="253"/>
    </location>
</feature>
<comment type="function">
    <text evidence="1">Fluoride channel required for the rapid expulsion of cytoplasmic fluoride.</text>
</comment>
<feature type="transmembrane region" description="Helical" evidence="10">
    <location>
        <begin position="260"/>
        <end position="282"/>
    </location>
</feature>
<feature type="region of interest" description="Disordered" evidence="9">
    <location>
        <begin position="101"/>
        <end position="129"/>
    </location>
</feature>
<dbReference type="Pfam" id="PF02537">
    <property type="entry name" value="CRCB"/>
    <property type="match status" value="2"/>
</dbReference>
<dbReference type="FunCoup" id="A0A2K1KFN8">
    <property type="interactions" value="902"/>
</dbReference>
<dbReference type="GO" id="GO:1903424">
    <property type="term" value="P:fluoride transmembrane transport"/>
    <property type="evidence" value="ECO:0000318"/>
    <property type="project" value="GO_Central"/>
</dbReference>
<keyword evidence="3" id="KW-1003">Cell membrane</keyword>
<dbReference type="PANTHER" id="PTHR28259:SF1">
    <property type="entry name" value="FLUORIDE EXPORT PROTEIN 1-RELATED"/>
    <property type="match status" value="1"/>
</dbReference>
<proteinExistence type="inferred from homology"/>
<evidence type="ECO:0000256" key="5">
    <source>
        <dbReference type="ARBA" id="ARBA00022989"/>
    </source>
</evidence>
<gene>
    <name evidence="12" type="primary">LOC112283520</name>
    <name evidence="11" type="ORF">PHYPA_008971</name>
</gene>
<comment type="subcellular location">
    <subcellularLocation>
        <location evidence="2">Cell membrane</location>
        <topology evidence="2">Multi-pass membrane protein</topology>
    </subcellularLocation>
</comment>
<evidence type="ECO:0000313" key="11">
    <source>
        <dbReference type="EMBL" id="PNR52597.1"/>
    </source>
</evidence>
<evidence type="ECO:0000256" key="2">
    <source>
        <dbReference type="ARBA" id="ARBA00004651"/>
    </source>
</evidence>
<evidence type="ECO:0000313" key="13">
    <source>
        <dbReference type="Proteomes" id="UP000006727"/>
    </source>
</evidence>
<dbReference type="GO" id="GO:0005886">
    <property type="term" value="C:plasma membrane"/>
    <property type="evidence" value="ECO:0000318"/>
    <property type="project" value="GO_Central"/>
</dbReference>
<evidence type="ECO:0000256" key="1">
    <source>
        <dbReference type="ARBA" id="ARBA00002598"/>
    </source>
</evidence>
<organism evidence="11">
    <name type="scientific">Physcomitrium patens</name>
    <name type="common">Spreading-leaved earth moss</name>
    <name type="synonym">Physcomitrella patens</name>
    <dbReference type="NCBI Taxonomy" id="3218"/>
    <lineage>
        <taxon>Eukaryota</taxon>
        <taxon>Viridiplantae</taxon>
        <taxon>Streptophyta</taxon>
        <taxon>Embryophyta</taxon>
        <taxon>Bryophyta</taxon>
        <taxon>Bryophytina</taxon>
        <taxon>Bryopsida</taxon>
        <taxon>Funariidae</taxon>
        <taxon>Funariales</taxon>
        <taxon>Funariaceae</taxon>
        <taxon>Physcomitrium</taxon>
    </lineage>
</organism>
<evidence type="ECO:0000256" key="8">
    <source>
        <dbReference type="ARBA" id="ARBA00035585"/>
    </source>
</evidence>